<dbReference type="OrthoDB" id="292549at2759"/>
<feature type="transmembrane region" description="Helical" evidence="1">
    <location>
        <begin position="76"/>
        <end position="101"/>
    </location>
</feature>
<dbReference type="KEGG" id="ptm:GSPATT00004431001"/>
<protein>
    <submittedName>
        <fullName evidence="2">Uncharacterized protein</fullName>
    </submittedName>
</protein>
<sequence>MENREEDVPATEKPVAEVRLEEKLNEIEEAGEKGINEVEKYYKITGSPINNAIIVQILICALASGSTALVNSLGPVRWLISLIPVFNFLNFIIYAVFLAFLQFGSTFFKKKPWNFLFFSIHFIGKFSFMVFYGVNYPLSKFEVFYFLCVFGYLYVLALVRNRDAGLNGVDFTIKGNFFQLAGLGIFLGFFLALLTSAGFWPMIWQPIVGVLYFLYLLLEVQRFDGSLEYLREGKNALFLGAAQIDADLLWFCPLALFHITSKGDGIANKAQEHLEGAKEETKKLVNSELNV</sequence>
<dbReference type="InParanoid" id="A0BCS0"/>
<feature type="transmembrane region" description="Helical" evidence="1">
    <location>
        <begin position="143"/>
        <end position="159"/>
    </location>
</feature>
<feature type="transmembrane region" description="Helical" evidence="1">
    <location>
        <begin position="171"/>
        <end position="193"/>
    </location>
</feature>
<keyword evidence="3" id="KW-1185">Reference proteome</keyword>
<dbReference type="Proteomes" id="UP000000600">
    <property type="component" value="Unassembled WGS sequence"/>
</dbReference>
<name>A0BCS0_PARTE</name>
<evidence type="ECO:0000256" key="1">
    <source>
        <dbReference type="SAM" id="Phobius"/>
    </source>
</evidence>
<keyword evidence="1" id="KW-0472">Membrane</keyword>
<dbReference type="AlphaFoldDB" id="A0BCS0"/>
<keyword evidence="1" id="KW-0812">Transmembrane</keyword>
<proteinExistence type="predicted"/>
<feature type="transmembrane region" description="Helical" evidence="1">
    <location>
        <begin position="49"/>
        <end position="70"/>
    </location>
</feature>
<dbReference type="OMA" id="FSIHFIG"/>
<gene>
    <name evidence="2" type="ORF">GSPATT00004431001</name>
</gene>
<evidence type="ECO:0000313" key="2">
    <source>
        <dbReference type="EMBL" id="CAK56337.1"/>
    </source>
</evidence>
<reference evidence="2 3" key="1">
    <citation type="journal article" date="2006" name="Nature">
        <title>Global trends of whole-genome duplications revealed by the ciliate Paramecium tetraurelia.</title>
        <authorList>
            <consortium name="Genoscope"/>
            <person name="Aury J.-M."/>
            <person name="Jaillon O."/>
            <person name="Duret L."/>
            <person name="Noel B."/>
            <person name="Jubin C."/>
            <person name="Porcel B.M."/>
            <person name="Segurens B."/>
            <person name="Daubin V."/>
            <person name="Anthouard V."/>
            <person name="Aiach N."/>
            <person name="Arnaiz O."/>
            <person name="Billaut A."/>
            <person name="Beisson J."/>
            <person name="Blanc I."/>
            <person name="Bouhouche K."/>
            <person name="Camara F."/>
            <person name="Duharcourt S."/>
            <person name="Guigo R."/>
            <person name="Gogendeau D."/>
            <person name="Katinka M."/>
            <person name="Keller A.-M."/>
            <person name="Kissmehl R."/>
            <person name="Klotz C."/>
            <person name="Koll F."/>
            <person name="Le Moue A."/>
            <person name="Lepere C."/>
            <person name="Malinsky S."/>
            <person name="Nowacki M."/>
            <person name="Nowak J.K."/>
            <person name="Plattner H."/>
            <person name="Poulain J."/>
            <person name="Ruiz F."/>
            <person name="Serrano V."/>
            <person name="Zagulski M."/>
            <person name="Dessen P."/>
            <person name="Betermier M."/>
            <person name="Weissenbach J."/>
            <person name="Scarpelli C."/>
            <person name="Schachter V."/>
            <person name="Sperling L."/>
            <person name="Meyer E."/>
            <person name="Cohen J."/>
            <person name="Wincker P."/>
        </authorList>
    </citation>
    <scope>NUCLEOTIDE SEQUENCE [LARGE SCALE GENOMIC DNA]</scope>
    <source>
        <strain evidence="2 3">Stock d4-2</strain>
    </source>
</reference>
<dbReference type="GeneID" id="5009519"/>
<organism evidence="2 3">
    <name type="scientific">Paramecium tetraurelia</name>
    <dbReference type="NCBI Taxonomy" id="5888"/>
    <lineage>
        <taxon>Eukaryota</taxon>
        <taxon>Sar</taxon>
        <taxon>Alveolata</taxon>
        <taxon>Ciliophora</taxon>
        <taxon>Intramacronucleata</taxon>
        <taxon>Oligohymenophorea</taxon>
        <taxon>Peniculida</taxon>
        <taxon>Parameciidae</taxon>
        <taxon>Paramecium</taxon>
    </lineage>
</organism>
<dbReference type="RefSeq" id="XP_001423735.1">
    <property type="nucleotide sequence ID" value="XM_001423698.2"/>
</dbReference>
<keyword evidence="1" id="KW-1133">Transmembrane helix</keyword>
<accession>A0BCS0</accession>
<dbReference type="EMBL" id="CT867986">
    <property type="protein sequence ID" value="CAK56337.1"/>
    <property type="molecule type" value="Genomic_DNA"/>
</dbReference>
<dbReference type="HOGENOM" id="CLU_957986_0_0_1"/>
<feature type="transmembrane region" description="Helical" evidence="1">
    <location>
        <begin position="113"/>
        <end position="131"/>
    </location>
</feature>
<evidence type="ECO:0000313" key="3">
    <source>
        <dbReference type="Proteomes" id="UP000000600"/>
    </source>
</evidence>